<comment type="pathway">
    <text evidence="1 5">Cofactor biosynthesis; molybdopterin biosynthesis.</text>
</comment>
<accession>A0A918KHE5</accession>
<protein>
    <recommendedName>
        <fullName evidence="3 5">Molybdenum cofactor biosynthesis protein B</fullName>
    </recommendedName>
</protein>
<dbReference type="AlphaFoldDB" id="A0A918KHE5"/>
<dbReference type="SMART" id="SM00852">
    <property type="entry name" value="MoCF_biosynth"/>
    <property type="match status" value="1"/>
</dbReference>
<evidence type="ECO:0000313" key="7">
    <source>
        <dbReference type="EMBL" id="GGX62731.1"/>
    </source>
</evidence>
<organism evidence="7 8">
    <name type="scientific">Litorimonas cladophorae</name>
    <dbReference type="NCBI Taxonomy" id="1220491"/>
    <lineage>
        <taxon>Bacteria</taxon>
        <taxon>Pseudomonadati</taxon>
        <taxon>Pseudomonadota</taxon>
        <taxon>Alphaproteobacteria</taxon>
        <taxon>Maricaulales</taxon>
        <taxon>Robiginitomaculaceae</taxon>
    </lineage>
</organism>
<dbReference type="Proteomes" id="UP000600865">
    <property type="component" value="Unassembled WGS sequence"/>
</dbReference>
<dbReference type="Gene3D" id="3.40.980.10">
    <property type="entry name" value="MoaB/Mog-like domain"/>
    <property type="match status" value="1"/>
</dbReference>
<dbReference type="CDD" id="cd00886">
    <property type="entry name" value="MogA_MoaB"/>
    <property type="match status" value="1"/>
</dbReference>
<dbReference type="PIRSF" id="PIRSF006443">
    <property type="entry name" value="MoaB"/>
    <property type="match status" value="1"/>
</dbReference>
<dbReference type="Pfam" id="PF00994">
    <property type="entry name" value="MoCF_biosynth"/>
    <property type="match status" value="1"/>
</dbReference>
<proteinExistence type="inferred from homology"/>
<dbReference type="InterPro" id="IPR008284">
    <property type="entry name" value="MoCF_biosynth_CS"/>
</dbReference>
<evidence type="ECO:0000256" key="4">
    <source>
        <dbReference type="ARBA" id="ARBA00023150"/>
    </source>
</evidence>
<dbReference type="InterPro" id="IPR001453">
    <property type="entry name" value="MoaB/Mog_dom"/>
</dbReference>
<evidence type="ECO:0000256" key="2">
    <source>
        <dbReference type="ARBA" id="ARBA00006112"/>
    </source>
</evidence>
<evidence type="ECO:0000256" key="1">
    <source>
        <dbReference type="ARBA" id="ARBA00005046"/>
    </source>
</evidence>
<reference evidence="7 8" key="1">
    <citation type="journal article" date="2014" name="Int. J. Syst. Evol. Microbiol.">
        <title>Complete genome sequence of Corynebacterium casei LMG S-19264T (=DSM 44701T), isolated from a smear-ripened cheese.</title>
        <authorList>
            <consortium name="US DOE Joint Genome Institute (JGI-PGF)"/>
            <person name="Walter F."/>
            <person name="Albersmeier A."/>
            <person name="Kalinowski J."/>
            <person name="Ruckert C."/>
        </authorList>
    </citation>
    <scope>NUCLEOTIDE SEQUENCE [LARGE SCALE GENOMIC DNA]</scope>
    <source>
        <strain evidence="7 8">KCTC 23968</strain>
    </source>
</reference>
<dbReference type="PROSITE" id="PS01078">
    <property type="entry name" value="MOCF_BIOSYNTHESIS_1"/>
    <property type="match status" value="1"/>
</dbReference>
<dbReference type="PANTHER" id="PTHR43232:SF2">
    <property type="entry name" value="MOLYBDENUM COFACTOR BIOSYNTHESIS PROTEIN B"/>
    <property type="match status" value="1"/>
</dbReference>
<evidence type="ECO:0000256" key="3">
    <source>
        <dbReference type="ARBA" id="ARBA00015262"/>
    </source>
</evidence>
<dbReference type="InterPro" id="IPR012245">
    <property type="entry name" value="MoaB"/>
</dbReference>
<dbReference type="NCBIfam" id="TIGR00177">
    <property type="entry name" value="molyb_syn"/>
    <property type="match status" value="1"/>
</dbReference>
<evidence type="ECO:0000256" key="5">
    <source>
        <dbReference type="PIRNR" id="PIRNR006443"/>
    </source>
</evidence>
<feature type="domain" description="MoaB/Mog" evidence="6">
    <location>
        <begin position="16"/>
        <end position="160"/>
    </location>
</feature>
<keyword evidence="4 5" id="KW-0501">Molybdenum cofactor biosynthesis</keyword>
<dbReference type="InterPro" id="IPR036425">
    <property type="entry name" value="MoaB/Mog-like_dom_sf"/>
</dbReference>
<dbReference type="GO" id="GO:0006777">
    <property type="term" value="P:Mo-molybdopterin cofactor biosynthetic process"/>
    <property type="evidence" value="ECO:0007669"/>
    <property type="project" value="UniProtKB-UniRule"/>
</dbReference>
<comment type="similarity">
    <text evidence="2 5">Belongs to the MoaB/Mog family.</text>
</comment>
<dbReference type="GO" id="GO:0005829">
    <property type="term" value="C:cytosol"/>
    <property type="evidence" value="ECO:0007669"/>
    <property type="project" value="TreeGrafter"/>
</dbReference>
<comment type="function">
    <text evidence="5">May be involved in the biosynthesis of molybdopterin.</text>
</comment>
<sequence>MPGVDDTLMFRSLGIAVLTISDTRTSEDDRSGQVLVDRIVEAGHTLSMQAIVRDDISAISDTVLRWVSQPKIDVVVTTGGTGLTGRDVTIEAIAPLFDKTLEGFSALFHRMSFESVGLSTMQSRACAGLIGTTFVFCLPGSTGAVTETWDHIIRDALDSRYRPCSLVDLIPRLSE</sequence>
<name>A0A918KHE5_9PROT</name>
<evidence type="ECO:0000313" key="8">
    <source>
        <dbReference type="Proteomes" id="UP000600865"/>
    </source>
</evidence>
<dbReference type="RefSeq" id="WP_189582394.1">
    <property type="nucleotide sequence ID" value="NZ_BMYV01000001.1"/>
</dbReference>
<comment type="caution">
    <text evidence="7">The sequence shown here is derived from an EMBL/GenBank/DDBJ whole genome shotgun (WGS) entry which is preliminary data.</text>
</comment>
<gene>
    <name evidence="7" type="primary">moaB</name>
    <name evidence="7" type="ORF">GCM10011309_10880</name>
</gene>
<dbReference type="EMBL" id="BMYV01000001">
    <property type="protein sequence ID" value="GGX62731.1"/>
    <property type="molecule type" value="Genomic_DNA"/>
</dbReference>
<keyword evidence="8" id="KW-1185">Reference proteome</keyword>
<dbReference type="InterPro" id="IPR013484">
    <property type="entry name" value="MoaB_proteobac"/>
</dbReference>
<dbReference type="NCBIfam" id="TIGR02667">
    <property type="entry name" value="moaB_proteo"/>
    <property type="match status" value="1"/>
</dbReference>
<dbReference type="PANTHER" id="PTHR43232">
    <property type="entry name" value="MOLYBDENUM COFACTOR BIOSYNTHESIS PROTEIN B"/>
    <property type="match status" value="1"/>
</dbReference>
<dbReference type="SUPFAM" id="SSF53218">
    <property type="entry name" value="Molybdenum cofactor biosynthesis proteins"/>
    <property type="match status" value="1"/>
</dbReference>
<evidence type="ECO:0000259" key="6">
    <source>
        <dbReference type="SMART" id="SM00852"/>
    </source>
</evidence>